<dbReference type="Pfam" id="PF07005">
    <property type="entry name" value="SBD_N"/>
    <property type="match status" value="1"/>
</dbReference>
<protein>
    <submittedName>
        <fullName evidence="9">Uncharacterized protein YgbK (DUF1537 family)</fullName>
    </submittedName>
</protein>
<dbReference type="RefSeq" id="WP_109731712.1">
    <property type="nucleotide sequence ID" value="NZ_BAAACK010000003.1"/>
</dbReference>
<evidence type="ECO:0000313" key="10">
    <source>
        <dbReference type="Proteomes" id="UP000245845"/>
    </source>
</evidence>
<evidence type="ECO:0000256" key="5">
    <source>
        <dbReference type="ARBA" id="ARBA00022840"/>
    </source>
</evidence>
<accession>A0A2Y9BEF7</accession>
<sequence>MVELLVIADDFTGALDTGVQFTKKGIQTKIIVDSKCQLKNQDNNVQVLAVNTNSRAMDQKQAYEAVYKLVHEAREIGIPYIYKKTDSALRGNIGGELSATIDGSGQRRMVFIPAYPDADRTTENGIQYYKSIPISETAFGRDPFEPVKFSFIPDIIKQQSHVPVHIANVSELEKLLDTVSEKEVCVVNSKSNEDIRKAADILKEKEGYNVFAGCAGFASMLPYILGMEGKYFFKPRMTTGVIVSCGSLNPITERQIKYAEQNGFGRVHLSALGKWDTQSKGIEKFLQSIYRQYEEKKCVIIDSFEEGKELDENTLQKEKMEETRFQVANIHGLIMQKLLETGFDATYVVTGGDTLKGIMDVIGCEKLNPVTEIEKGVVLSKMELKGREIQVVSKSGGFGGTDIFCKIRRTVTRVRLRGGTL</sequence>
<evidence type="ECO:0000256" key="3">
    <source>
        <dbReference type="ARBA" id="ARBA00022741"/>
    </source>
</evidence>
<evidence type="ECO:0000256" key="6">
    <source>
        <dbReference type="ARBA" id="ARBA00023277"/>
    </source>
</evidence>
<dbReference type="GO" id="GO:0016301">
    <property type="term" value="F:kinase activity"/>
    <property type="evidence" value="ECO:0007669"/>
    <property type="project" value="UniProtKB-KW"/>
</dbReference>
<dbReference type="OrthoDB" id="9778478at2"/>
<evidence type="ECO:0000256" key="2">
    <source>
        <dbReference type="ARBA" id="ARBA00022679"/>
    </source>
</evidence>
<evidence type="ECO:0000256" key="4">
    <source>
        <dbReference type="ARBA" id="ARBA00022777"/>
    </source>
</evidence>
<name>A0A2Y9BEF7_9FIRM</name>
<dbReference type="EMBL" id="QGDL01000008">
    <property type="protein sequence ID" value="PWJ28525.1"/>
    <property type="molecule type" value="Genomic_DNA"/>
</dbReference>
<keyword evidence="10" id="KW-1185">Reference proteome</keyword>
<reference evidence="9 10" key="1">
    <citation type="submission" date="2018-05" db="EMBL/GenBank/DDBJ databases">
        <title>The Hungate 1000. A catalogue of reference genomes from the rumen microbiome.</title>
        <authorList>
            <person name="Kelly W."/>
        </authorList>
    </citation>
    <scope>NUCLEOTIDE SEQUENCE [LARGE SCALE GENOMIC DNA]</scope>
    <source>
        <strain evidence="9 10">NLAE-zl-C242</strain>
    </source>
</reference>
<dbReference type="Gene3D" id="3.40.980.20">
    <property type="entry name" value="Four-carbon acid sugar kinase, nucleotide binding domain"/>
    <property type="match status" value="1"/>
</dbReference>
<evidence type="ECO:0000313" key="9">
    <source>
        <dbReference type="EMBL" id="PWJ28525.1"/>
    </source>
</evidence>
<dbReference type="GO" id="GO:0005524">
    <property type="term" value="F:ATP binding"/>
    <property type="evidence" value="ECO:0007669"/>
    <property type="project" value="UniProtKB-KW"/>
</dbReference>
<keyword evidence="4" id="KW-0418">Kinase</keyword>
<dbReference type="InterPro" id="IPR031475">
    <property type="entry name" value="NBD_C"/>
</dbReference>
<proteinExistence type="inferred from homology"/>
<keyword evidence="6" id="KW-0119">Carbohydrate metabolism</keyword>
<dbReference type="Pfam" id="PF17042">
    <property type="entry name" value="NBD_C"/>
    <property type="match status" value="1"/>
</dbReference>
<dbReference type="InterPro" id="IPR010737">
    <property type="entry name" value="4-carb_acid_sugar_kinase_N"/>
</dbReference>
<dbReference type="SUPFAM" id="SSF142764">
    <property type="entry name" value="YgbK-like"/>
    <property type="match status" value="1"/>
</dbReference>
<organism evidence="9 10">
    <name type="scientific">Faecalicatena orotica</name>
    <dbReference type="NCBI Taxonomy" id="1544"/>
    <lineage>
        <taxon>Bacteria</taxon>
        <taxon>Bacillati</taxon>
        <taxon>Bacillota</taxon>
        <taxon>Clostridia</taxon>
        <taxon>Lachnospirales</taxon>
        <taxon>Lachnospiraceae</taxon>
        <taxon>Faecalicatena</taxon>
    </lineage>
</organism>
<dbReference type="Proteomes" id="UP000245845">
    <property type="component" value="Unassembled WGS sequence"/>
</dbReference>
<keyword evidence="2" id="KW-0808">Transferase</keyword>
<gene>
    <name evidence="9" type="ORF">A8806_10840</name>
</gene>
<dbReference type="InterPro" id="IPR037051">
    <property type="entry name" value="4-carb_acid_sugar_kinase_N_sf"/>
</dbReference>
<dbReference type="AlphaFoldDB" id="A0A2Y9BEF7"/>
<feature type="domain" description="Four-carbon acid sugar kinase N-terminal" evidence="7">
    <location>
        <begin position="4"/>
        <end position="220"/>
    </location>
</feature>
<comment type="similarity">
    <text evidence="1">Belongs to the four-carbon acid sugar kinase family.</text>
</comment>
<comment type="caution">
    <text evidence="9">The sequence shown here is derived from an EMBL/GenBank/DDBJ whole genome shotgun (WGS) entry which is preliminary data.</text>
</comment>
<dbReference type="InterPro" id="IPR042213">
    <property type="entry name" value="NBD_C_sf"/>
</dbReference>
<dbReference type="Gene3D" id="3.40.50.10840">
    <property type="entry name" value="Putative sugar-binding, N-terminal domain"/>
    <property type="match status" value="1"/>
</dbReference>
<evidence type="ECO:0000259" key="7">
    <source>
        <dbReference type="Pfam" id="PF07005"/>
    </source>
</evidence>
<keyword evidence="5" id="KW-0067">ATP-binding</keyword>
<keyword evidence="3" id="KW-0547">Nucleotide-binding</keyword>
<evidence type="ECO:0000256" key="1">
    <source>
        <dbReference type="ARBA" id="ARBA00005715"/>
    </source>
</evidence>
<evidence type="ECO:0000259" key="8">
    <source>
        <dbReference type="Pfam" id="PF17042"/>
    </source>
</evidence>
<feature type="domain" description="Four-carbon acid sugar kinase nucleotide binding" evidence="8">
    <location>
        <begin position="243"/>
        <end position="404"/>
    </location>
</feature>